<keyword evidence="8" id="KW-1003">Cell membrane</keyword>
<keyword evidence="13 19" id="KW-1133">Transmembrane helix</keyword>
<dbReference type="Pfam" id="PF01148">
    <property type="entry name" value="CTP_transf_1"/>
    <property type="match status" value="1"/>
</dbReference>
<comment type="pathway">
    <text evidence="4">Lipid metabolism.</text>
</comment>
<dbReference type="AlphaFoldDB" id="A0A494Z4U9"/>
<keyword evidence="9" id="KW-0444">Lipid biosynthesis</keyword>
<dbReference type="EMBL" id="RBZO01000005">
    <property type="protein sequence ID" value="RKQ17340.1"/>
    <property type="molecule type" value="Genomic_DNA"/>
</dbReference>
<evidence type="ECO:0000256" key="15">
    <source>
        <dbReference type="ARBA" id="ARBA00023136"/>
    </source>
</evidence>
<dbReference type="GO" id="GO:0005886">
    <property type="term" value="C:plasma membrane"/>
    <property type="evidence" value="ECO:0007669"/>
    <property type="project" value="UniProtKB-SubCell"/>
</dbReference>
<evidence type="ECO:0000256" key="6">
    <source>
        <dbReference type="ARBA" id="ARBA00012487"/>
    </source>
</evidence>
<sequence>MKQRTITAIIALLIFVPLIIIGEWPFTLFIYLIASIGLIELIRMRSIGNYFMPSLLGLLLLWLILYQDSWNIISDIPKFELITFLILLLLAYTVLVKNKFTFDHAGFVLLATFYIGLGFFYLIETRTGDSGLKNIFFAFLIIWSTDTGAYLVGRKFGKRKLWPTISPNKTVEGALGGILLACIVAGIFHTITPFSHSFIIVILVAILASIFGQVGDLVESALKRNYGVKDSGKILPGHGGILDRFDSLLFVLPLLHIIHFFV</sequence>
<dbReference type="UniPathway" id="UPA00557">
    <property type="reaction ID" value="UER00614"/>
</dbReference>
<evidence type="ECO:0000256" key="5">
    <source>
        <dbReference type="ARBA" id="ARBA00010185"/>
    </source>
</evidence>
<feature type="transmembrane region" description="Helical" evidence="19">
    <location>
        <begin position="135"/>
        <end position="153"/>
    </location>
</feature>
<evidence type="ECO:0000256" key="1">
    <source>
        <dbReference type="ARBA" id="ARBA00001698"/>
    </source>
</evidence>
<feature type="transmembrane region" description="Helical" evidence="19">
    <location>
        <begin position="107"/>
        <end position="123"/>
    </location>
</feature>
<comment type="catalytic activity">
    <reaction evidence="1 18">
        <text>a 1,2-diacyl-sn-glycero-3-phosphate + CTP + H(+) = a CDP-1,2-diacyl-sn-glycerol + diphosphate</text>
        <dbReference type="Rhea" id="RHEA:16229"/>
        <dbReference type="ChEBI" id="CHEBI:15378"/>
        <dbReference type="ChEBI" id="CHEBI:33019"/>
        <dbReference type="ChEBI" id="CHEBI:37563"/>
        <dbReference type="ChEBI" id="CHEBI:58332"/>
        <dbReference type="ChEBI" id="CHEBI:58608"/>
        <dbReference type="EC" id="2.7.7.41"/>
    </reaction>
</comment>
<dbReference type="PANTHER" id="PTHR46382">
    <property type="entry name" value="PHOSPHATIDATE CYTIDYLYLTRANSFERASE"/>
    <property type="match status" value="1"/>
</dbReference>
<accession>A0A494Z4U9</accession>
<keyword evidence="11 18" id="KW-0812">Transmembrane</keyword>
<keyword evidence="12 18" id="KW-0548">Nucleotidyltransferase</keyword>
<comment type="pathway">
    <text evidence="3 18">Phospholipid metabolism; CDP-diacylglycerol biosynthesis; CDP-diacylglycerol from sn-glycerol 3-phosphate: step 3/3.</text>
</comment>
<organism evidence="20 21">
    <name type="scientific">Oceanobacillus bengalensis</name>
    <dbReference type="NCBI Taxonomy" id="1435466"/>
    <lineage>
        <taxon>Bacteria</taxon>
        <taxon>Bacillati</taxon>
        <taxon>Bacillota</taxon>
        <taxon>Bacilli</taxon>
        <taxon>Bacillales</taxon>
        <taxon>Bacillaceae</taxon>
        <taxon>Oceanobacillus</taxon>
    </lineage>
</organism>
<feature type="transmembrane region" description="Helical" evidence="19">
    <location>
        <begin position="198"/>
        <end position="218"/>
    </location>
</feature>
<evidence type="ECO:0000256" key="9">
    <source>
        <dbReference type="ARBA" id="ARBA00022516"/>
    </source>
</evidence>
<evidence type="ECO:0000256" key="14">
    <source>
        <dbReference type="ARBA" id="ARBA00023098"/>
    </source>
</evidence>
<dbReference type="GO" id="GO:0004605">
    <property type="term" value="F:phosphatidate cytidylyltransferase activity"/>
    <property type="evidence" value="ECO:0007669"/>
    <property type="project" value="UniProtKB-EC"/>
</dbReference>
<keyword evidence="17" id="KW-1208">Phospholipid metabolism</keyword>
<evidence type="ECO:0000256" key="4">
    <source>
        <dbReference type="ARBA" id="ARBA00005189"/>
    </source>
</evidence>
<evidence type="ECO:0000256" key="3">
    <source>
        <dbReference type="ARBA" id="ARBA00005119"/>
    </source>
</evidence>
<evidence type="ECO:0000256" key="10">
    <source>
        <dbReference type="ARBA" id="ARBA00022679"/>
    </source>
</evidence>
<dbReference type="Proteomes" id="UP000281813">
    <property type="component" value="Unassembled WGS sequence"/>
</dbReference>
<dbReference type="PANTHER" id="PTHR46382:SF1">
    <property type="entry name" value="PHOSPHATIDATE CYTIDYLYLTRANSFERASE"/>
    <property type="match status" value="1"/>
</dbReference>
<dbReference type="GO" id="GO:0016024">
    <property type="term" value="P:CDP-diacylglycerol biosynthetic process"/>
    <property type="evidence" value="ECO:0007669"/>
    <property type="project" value="UniProtKB-UniPathway"/>
</dbReference>
<evidence type="ECO:0000256" key="13">
    <source>
        <dbReference type="ARBA" id="ARBA00022989"/>
    </source>
</evidence>
<evidence type="ECO:0000256" key="16">
    <source>
        <dbReference type="ARBA" id="ARBA00023209"/>
    </source>
</evidence>
<evidence type="ECO:0000256" key="18">
    <source>
        <dbReference type="RuleBase" id="RU003938"/>
    </source>
</evidence>
<gene>
    <name evidence="20" type="ORF">D8M05_04745</name>
</gene>
<evidence type="ECO:0000256" key="17">
    <source>
        <dbReference type="ARBA" id="ARBA00023264"/>
    </source>
</evidence>
<feature type="transmembrane region" description="Helical" evidence="19">
    <location>
        <begin position="174"/>
        <end position="192"/>
    </location>
</feature>
<protein>
    <recommendedName>
        <fullName evidence="7 18">Phosphatidate cytidylyltransferase</fullName>
        <ecNumber evidence="6 18">2.7.7.41</ecNumber>
    </recommendedName>
</protein>
<dbReference type="InterPro" id="IPR000374">
    <property type="entry name" value="PC_trans"/>
</dbReference>
<keyword evidence="21" id="KW-1185">Reference proteome</keyword>
<dbReference type="OrthoDB" id="9799199at2"/>
<dbReference type="RefSeq" id="WP_121129173.1">
    <property type="nucleotide sequence ID" value="NZ_JBHUFK010000024.1"/>
</dbReference>
<keyword evidence="15 19" id="KW-0472">Membrane</keyword>
<evidence type="ECO:0000256" key="7">
    <source>
        <dbReference type="ARBA" id="ARBA00019373"/>
    </source>
</evidence>
<evidence type="ECO:0000256" key="8">
    <source>
        <dbReference type="ARBA" id="ARBA00022475"/>
    </source>
</evidence>
<keyword evidence="10 18" id="KW-0808">Transferase</keyword>
<dbReference type="PROSITE" id="PS01315">
    <property type="entry name" value="CDS"/>
    <property type="match status" value="1"/>
</dbReference>
<evidence type="ECO:0000313" key="20">
    <source>
        <dbReference type="EMBL" id="RKQ17340.1"/>
    </source>
</evidence>
<feature type="transmembrane region" description="Helical" evidence="19">
    <location>
        <begin position="6"/>
        <end position="34"/>
    </location>
</feature>
<evidence type="ECO:0000313" key="21">
    <source>
        <dbReference type="Proteomes" id="UP000281813"/>
    </source>
</evidence>
<evidence type="ECO:0000256" key="2">
    <source>
        <dbReference type="ARBA" id="ARBA00004651"/>
    </source>
</evidence>
<evidence type="ECO:0000256" key="12">
    <source>
        <dbReference type="ARBA" id="ARBA00022695"/>
    </source>
</evidence>
<comment type="subcellular location">
    <subcellularLocation>
        <location evidence="2">Cell membrane</location>
        <topology evidence="2">Multi-pass membrane protein</topology>
    </subcellularLocation>
</comment>
<feature type="transmembrane region" description="Helical" evidence="19">
    <location>
        <begin position="76"/>
        <end position="95"/>
    </location>
</feature>
<name>A0A494Z4U9_9BACI</name>
<dbReference type="EC" id="2.7.7.41" evidence="6 18"/>
<evidence type="ECO:0000256" key="19">
    <source>
        <dbReference type="SAM" id="Phobius"/>
    </source>
</evidence>
<evidence type="ECO:0000256" key="11">
    <source>
        <dbReference type="ARBA" id="ARBA00022692"/>
    </source>
</evidence>
<feature type="transmembrane region" description="Helical" evidence="19">
    <location>
        <begin position="46"/>
        <end position="64"/>
    </location>
</feature>
<keyword evidence="14" id="KW-0443">Lipid metabolism</keyword>
<keyword evidence="16" id="KW-0594">Phospholipid biosynthesis</keyword>
<proteinExistence type="inferred from homology"/>
<comment type="similarity">
    <text evidence="5 18">Belongs to the CDS family.</text>
</comment>
<comment type="caution">
    <text evidence="20">The sequence shown here is derived from an EMBL/GenBank/DDBJ whole genome shotgun (WGS) entry which is preliminary data.</text>
</comment>
<reference evidence="20 21" key="1">
    <citation type="journal article" date="2015" name="Antonie Van Leeuwenhoek">
        <title>Oceanobacillus bengalensis sp. nov., a bacterium isolated from seawater of the Bay of Bengal.</title>
        <authorList>
            <person name="Yongchang O."/>
            <person name="Xiang W."/>
            <person name="Wang G."/>
        </authorList>
    </citation>
    <scope>NUCLEOTIDE SEQUENCE [LARGE SCALE GENOMIC DNA]</scope>
    <source>
        <strain evidence="20 21">MCCC 1K00260</strain>
    </source>
</reference>